<protein>
    <submittedName>
        <fullName evidence="2">GNAT family N-acetyltransferase</fullName>
    </submittedName>
</protein>
<dbReference type="RefSeq" id="WP_255135590.1">
    <property type="nucleotide sequence ID" value="NZ_JANDBC010000003.1"/>
</dbReference>
<comment type="caution">
    <text evidence="2">The sequence shown here is derived from an EMBL/GenBank/DDBJ whole genome shotgun (WGS) entry which is preliminary data.</text>
</comment>
<gene>
    <name evidence="2" type="ORF">NM125_13975</name>
</gene>
<organism evidence="2 3">
    <name type="scientific">Gracilimonas sediminicola</name>
    <dbReference type="NCBI Taxonomy" id="2952158"/>
    <lineage>
        <taxon>Bacteria</taxon>
        <taxon>Pseudomonadati</taxon>
        <taxon>Balneolota</taxon>
        <taxon>Balneolia</taxon>
        <taxon>Balneolales</taxon>
        <taxon>Balneolaceae</taxon>
        <taxon>Gracilimonas</taxon>
    </lineage>
</organism>
<sequence length="175" mass="20085">MIPTLKTERLILRSFTESDLDNVFKGLSNPDIIKYYGISFETRDSAREQMKWFADHEKNETGAWWAICLKGSGKFIGAGGLNDIEQDHKKAELGFWLLPEFWGNGFMGEAIPAILKHGFEELNLHRIEGFVESQNTNCKKALDKLDFTFEGTMRNAEIKNEHFIDIDIYSKLSTD</sequence>
<dbReference type="InterPro" id="IPR016181">
    <property type="entry name" value="Acyl_CoA_acyltransferase"/>
</dbReference>
<dbReference type="Pfam" id="PF13302">
    <property type="entry name" value="Acetyltransf_3"/>
    <property type="match status" value="1"/>
</dbReference>
<evidence type="ECO:0000259" key="1">
    <source>
        <dbReference type="PROSITE" id="PS51186"/>
    </source>
</evidence>
<dbReference type="InterPro" id="IPR000182">
    <property type="entry name" value="GNAT_dom"/>
</dbReference>
<dbReference type="EMBL" id="JANDBC010000003">
    <property type="protein sequence ID" value="MCP9292692.1"/>
    <property type="molecule type" value="Genomic_DNA"/>
</dbReference>
<accession>A0A9X2RGZ0</accession>
<dbReference type="PANTHER" id="PTHR43792">
    <property type="entry name" value="GNAT FAMILY, PUTATIVE (AFU_ORTHOLOGUE AFUA_3G00765)-RELATED-RELATED"/>
    <property type="match status" value="1"/>
</dbReference>
<feature type="domain" description="N-acetyltransferase" evidence="1">
    <location>
        <begin position="10"/>
        <end position="175"/>
    </location>
</feature>
<evidence type="ECO:0000313" key="3">
    <source>
        <dbReference type="Proteomes" id="UP001139125"/>
    </source>
</evidence>
<evidence type="ECO:0000313" key="2">
    <source>
        <dbReference type="EMBL" id="MCP9292692.1"/>
    </source>
</evidence>
<proteinExistence type="predicted"/>
<reference evidence="2" key="1">
    <citation type="submission" date="2022-06" db="EMBL/GenBank/DDBJ databases">
        <title>Gracilimonas sp. CAU 1638 isolated from sea sediment.</title>
        <authorList>
            <person name="Kim W."/>
        </authorList>
    </citation>
    <scope>NUCLEOTIDE SEQUENCE</scope>
    <source>
        <strain evidence="2">CAU 1638</strain>
    </source>
</reference>
<dbReference type="GO" id="GO:0008999">
    <property type="term" value="F:protein-N-terminal-alanine acetyltransferase activity"/>
    <property type="evidence" value="ECO:0007669"/>
    <property type="project" value="TreeGrafter"/>
</dbReference>
<dbReference type="PANTHER" id="PTHR43792:SF9">
    <property type="entry name" value="RIBOSOMAL-PROTEIN-ALANINE ACETYLTRANSFERASE"/>
    <property type="match status" value="1"/>
</dbReference>
<name>A0A9X2RGZ0_9BACT</name>
<dbReference type="SUPFAM" id="SSF55729">
    <property type="entry name" value="Acyl-CoA N-acyltransferases (Nat)"/>
    <property type="match status" value="1"/>
</dbReference>
<dbReference type="InterPro" id="IPR051531">
    <property type="entry name" value="N-acetyltransferase"/>
</dbReference>
<dbReference type="GO" id="GO:0005737">
    <property type="term" value="C:cytoplasm"/>
    <property type="evidence" value="ECO:0007669"/>
    <property type="project" value="TreeGrafter"/>
</dbReference>
<dbReference type="Proteomes" id="UP001139125">
    <property type="component" value="Unassembled WGS sequence"/>
</dbReference>
<dbReference type="Gene3D" id="3.40.630.30">
    <property type="match status" value="1"/>
</dbReference>
<keyword evidence="3" id="KW-1185">Reference proteome</keyword>
<dbReference type="AlphaFoldDB" id="A0A9X2RGZ0"/>
<dbReference type="PROSITE" id="PS51186">
    <property type="entry name" value="GNAT"/>
    <property type="match status" value="1"/>
</dbReference>